<dbReference type="PANTHER" id="PTHR10009">
    <property type="entry name" value="PROTEIN YELLOW-RELATED"/>
    <property type="match status" value="1"/>
</dbReference>
<reference evidence="6 7" key="1">
    <citation type="submission" date="2020-04" db="EMBL/GenBank/DDBJ databases">
        <authorList>
            <person name="Alioto T."/>
            <person name="Alioto T."/>
            <person name="Gomez Garrido J."/>
        </authorList>
    </citation>
    <scope>NUCLEOTIDE SEQUENCE [LARGE SCALE GENOMIC DNA]</scope>
</reference>
<accession>A0A8S1C484</accession>
<dbReference type="EMBL" id="CADEPI010000027">
    <property type="protein sequence ID" value="CAB3366820.1"/>
    <property type="molecule type" value="Genomic_DNA"/>
</dbReference>
<proteinExistence type="inferred from homology"/>
<evidence type="ECO:0008006" key="8">
    <source>
        <dbReference type="Google" id="ProtNLM"/>
    </source>
</evidence>
<dbReference type="SUPFAM" id="SSF101898">
    <property type="entry name" value="NHL repeat"/>
    <property type="match status" value="1"/>
</dbReference>
<evidence type="ECO:0000313" key="6">
    <source>
        <dbReference type="EMBL" id="CAB3366820.1"/>
    </source>
</evidence>
<dbReference type="PANTHER" id="PTHR10009:SF18">
    <property type="entry name" value="PROTEIN YELLOW-LIKE PROTEIN"/>
    <property type="match status" value="1"/>
</dbReference>
<evidence type="ECO:0000313" key="7">
    <source>
        <dbReference type="Proteomes" id="UP000494165"/>
    </source>
</evidence>
<dbReference type="InterPro" id="IPR011042">
    <property type="entry name" value="6-blade_b-propeller_TolB-like"/>
</dbReference>
<dbReference type="Proteomes" id="UP000494165">
    <property type="component" value="Unassembled WGS sequence"/>
</dbReference>
<evidence type="ECO:0000256" key="3">
    <source>
        <dbReference type="ARBA" id="ARBA00022525"/>
    </source>
</evidence>
<dbReference type="AlphaFoldDB" id="A0A8S1C484"/>
<sequence>MAVFGERLFLSLDNKNSVIPATLVWLPTSGSSTAPPKLAPFQSWHLHKKDDCNSIQKATGIETDTDGRLWVVDDGSMVCPGKLWVFDLLKNDKTERIHQFPDTVVSYSYDNRRLSYIVLDKTPNDYLAYITDAKSEHIIVYNRKMDKSWEARQLYLRRSYSNEQYSVSVSELKNEGGSVAVKFIGEWTARPYRMLIDSADVLYAAFYNQSYTSKWNISEPFSEQRFHEVGRLDAFWPSTFALDTNGNLWMTHSNKSGGGIRHKLLKAAVGANSYLCSTSTESSHSSVTDPIAASTTPQASIFSSNKILIWLLVYCVSWLVLCGTVIAWLTLRMRRMQSSLKQISMENRGVMSVSPNDQVYDDVAPENSEPGMPENPDEPLYAEADPENHEYASARTPSPQLYEEPLRLGNTDARIILLEPFYDEVGPTEPENIYDDVRPGPSFRPSTESVQYLQIFPNSGETRL</sequence>
<organism evidence="6 7">
    <name type="scientific">Cloeon dipterum</name>
    <dbReference type="NCBI Taxonomy" id="197152"/>
    <lineage>
        <taxon>Eukaryota</taxon>
        <taxon>Metazoa</taxon>
        <taxon>Ecdysozoa</taxon>
        <taxon>Arthropoda</taxon>
        <taxon>Hexapoda</taxon>
        <taxon>Insecta</taxon>
        <taxon>Pterygota</taxon>
        <taxon>Palaeoptera</taxon>
        <taxon>Ephemeroptera</taxon>
        <taxon>Pisciforma</taxon>
        <taxon>Baetidae</taxon>
        <taxon>Cloeon</taxon>
    </lineage>
</organism>
<dbReference type="InterPro" id="IPR017996">
    <property type="entry name" value="MRJP/yellow-related"/>
</dbReference>
<evidence type="ECO:0000256" key="1">
    <source>
        <dbReference type="ARBA" id="ARBA00004613"/>
    </source>
</evidence>
<dbReference type="OrthoDB" id="6624404at2759"/>
<keyword evidence="5" id="KW-1133">Transmembrane helix</keyword>
<keyword evidence="3" id="KW-0964">Secreted</keyword>
<gene>
    <name evidence="6" type="ORF">CLODIP_2_CD13313</name>
</gene>
<feature type="region of interest" description="Disordered" evidence="4">
    <location>
        <begin position="427"/>
        <end position="448"/>
    </location>
</feature>
<evidence type="ECO:0000256" key="2">
    <source>
        <dbReference type="ARBA" id="ARBA00009127"/>
    </source>
</evidence>
<keyword evidence="5" id="KW-0812">Transmembrane</keyword>
<keyword evidence="7" id="KW-1185">Reference proteome</keyword>
<comment type="subcellular location">
    <subcellularLocation>
        <location evidence="1">Secreted</location>
    </subcellularLocation>
</comment>
<comment type="caution">
    <text evidence="6">The sequence shown here is derived from an EMBL/GenBank/DDBJ whole genome shotgun (WGS) entry which is preliminary data.</text>
</comment>
<protein>
    <recommendedName>
        <fullName evidence="8">Bee-milk protein</fullName>
    </recommendedName>
</protein>
<name>A0A8S1C484_9INSE</name>
<keyword evidence="5" id="KW-0472">Membrane</keyword>
<feature type="transmembrane region" description="Helical" evidence="5">
    <location>
        <begin position="307"/>
        <end position="331"/>
    </location>
</feature>
<comment type="similarity">
    <text evidence="2">Belongs to the major royal jelly protein family.</text>
</comment>
<evidence type="ECO:0000256" key="5">
    <source>
        <dbReference type="SAM" id="Phobius"/>
    </source>
</evidence>
<dbReference type="GO" id="GO:0005576">
    <property type="term" value="C:extracellular region"/>
    <property type="evidence" value="ECO:0007669"/>
    <property type="project" value="UniProtKB-SubCell"/>
</dbReference>
<dbReference type="Gene3D" id="2.120.10.30">
    <property type="entry name" value="TolB, C-terminal domain"/>
    <property type="match status" value="2"/>
</dbReference>
<evidence type="ECO:0000256" key="4">
    <source>
        <dbReference type="SAM" id="MobiDB-lite"/>
    </source>
</evidence>
<dbReference type="Pfam" id="PF03022">
    <property type="entry name" value="MRJP"/>
    <property type="match status" value="1"/>
</dbReference>